<dbReference type="AlphaFoldDB" id="A0A2T3ZZV6"/>
<evidence type="ECO:0000313" key="3">
    <source>
        <dbReference type="Proteomes" id="UP000241690"/>
    </source>
</evidence>
<dbReference type="Proteomes" id="UP000241690">
    <property type="component" value="Unassembled WGS sequence"/>
</dbReference>
<keyword evidence="3" id="KW-1185">Reference proteome</keyword>
<protein>
    <recommendedName>
        <fullName evidence="4">Transmembrane protein</fullName>
    </recommendedName>
</protein>
<keyword evidence="1" id="KW-0812">Transmembrane</keyword>
<accession>A0A2T3ZZV6</accession>
<evidence type="ECO:0000256" key="1">
    <source>
        <dbReference type="SAM" id="Phobius"/>
    </source>
</evidence>
<evidence type="ECO:0000313" key="2">
    <source>
        <dbReference type="EMBL" id="PTB50345.1"/>
    </source>
</evidence>
<evidence type="ECO:0008006" key="4">
    <source>
        <dbReference type="Google" id="ProtNLM"/>
    </source>
</evidence>
<reference evidence="2 3" key="1">
    <citation type="submission" date="2016-07" db="EMBL/GenBank/DDBJ databases">
        <title>Multiple horizontal gene transfer events from other fungi enriched the ability of initially mycotrophic Trichoderma (Ascomycota) to feed on dead plant biomass.</title>
        <authorList>
            <consortium name="DOE Joint Genome Institute"/>
            <person name="Aerts A."/>
            <person name="Atanasova L."/>
            <person name="Chenthamara K."/>
            <person name="Zhang J."/>
            <person name="Grujic M."/>
            <person name="Henrissat B."/>
            <person name="Kuo A."/>
            <person name="Salamov A."/>
            <person name="Lipzen A."/>
            <person name="Labutti K."/>
            <person name="Barry K."/>
            <person name="Miao Y."/>
            <person name="Rahimi M.J."/>
            <person name="Shen Q."/>
            <person name="Grigoriev I.V."/>
            <person name="Kubicek C.P."/>
            <person name="Druzhinina I.S."/>
        </authorList>
    </citation>
    <scope>NUCLEOTIDE SEQUENCE [LARGE SCALE GENOMIC DNA]</scope>
    <source>
        <strain evidence="2 3">CBS 226.95</strain>
    </source>
</reference>
<feature type="transmembrane region" description="Helical" evidence="1">
    <location>
        <begin position="110"/>
        <end position="129"/>
    </location>
</feature>
<dbReference type="GeneID" id="36622344"/>
<organism evidence="2 3">
    <name type="scientific">Trichoderma harzianum CBS 226.95</name>
    <dbReference type="NCBI Taxonomy" id="983964"/>
    <lineage>
        <taxon>Eukaryota</taxon>
        <taxon>Fungi</taxon>
        <taxon>Dikarya</taxon>
        <taxon>Ascomycota</taxon>
        <taxon>Pezizomycotina</taxon>
        <taxon>Sordariomycetes</taxon>
        <taxon>Hypocreomycetidae</taxon>
        <taxon>Hypocreales</taxon>
        <taxon>Hypocreaceae</taxon>
        <taxon>Trichoderma</taxon>
    </lineage>
</organism>
<keyword evidence="1" id="KW-0472">Membrane</keyword>
<keyword evidence="1" id="KW-1133">Transmembrane helix</keyword>
<proteinExistence type="predicted"/>
<dbReference type="EMBL" id="KZ679688">
    <property type="protein sequence ID" value="PTB50345.1"/>
    <property type="molecule type" value="Genomic_DNA"/>
</dbReference>
<sequence>MRLKRKREKHKRVKLPIYMAMTIHHPPTNPPSSIRFDHPLFFIDSVFLPFIFFSLAQQAFSCRSFFSLFSHLIITKHTHKKGVGEEREMSNVHFVHLQKAQGRADCSDGFGREGSICGLFLFLVPFFLFL</sequence>
<dbReference type="RefSeq" id="XP_024770022.1">
    <property type="nucleotide sequence ID" value="XM_024913781.1"/>
</dbReference>
<gene>
    <name evidence="2" type="ORF">M431DRAFT_250074</name>
</gene>
<name>A0A2T3ZZV6_TRIHA</name>